<comment type="subcellular location">
    <subcellularLocation>
        <location evidence="2">Cell membrane</location>
    </subcellularLocation>
</comment>
<evidence type="ECO:0000259" key="12">
    <source>
        <dbReference type="PROSITE" id="PS50109"/>
    </source>
</evidence>
<gene>
    <name evidence="13" type="ORF">GCM10009823_13360</name>
</gene>
<dbReference type="Pfam" id="PF02518">
    <property type="entry name" value="HATPase_c"/>
    <property type="match status" value="1"/>
</dbReference>
<dbReference type="InterPro" id="IPR004358">
    <property type="entry name" value="Sig_transdc_His_kin-like_C"/>
</dbReference>
<comment type="caution">
    <text evidence="13">The sequence shown here is derived from an EMBL/GenBank/DDBJ whole genome shotgun (WGS) entry which is preliminary data.</text>
</comment>
<dbReference type="PRINTS" id="PR00344">
    <property type="entry name" value="BCTRLSENSOR"/>
</dbReference>
<dbReference type="InterPro" id="IPR036890">
    <property type="entry name" value="HATPase_C_sf"/>
</dbReference>
<dbReference type="PANTHER" id="PTHR42878:SF7">
    <property type="entry name" value="SENSOR HISTIDINE KINASE GLRK"/>
    <property type="match status" value="1"/>
</dbReference>
<dbReference type="EC" id="2.7.13.3" evidence="3"/>
<dbReference type="InterPro" id="IPR003661">
    <property type="entry name" value="HisK_dim/P_dom"/>
</dbReference>
<evidence type="ECO:0000256" key="3">
    <source>
        <dbReference type="ARBA" id="ARBA00012438"/>
    </source>
</evidence>
<keyword evidence="8" id="KW-0067">ATP-binding</keyword>
<proteinExistence type="predicted"/>
<dbReference type="Gene3D" id="1.10.287.130">
    <property type="match status" value="1"/>
</dbReference>
<dbReference type="SMART" id="SM00387">
    <property type="entry name" value="HATPase_c"/>
    <property type="match status" value="1"/>
</dbReference>
<evidence type="ECO:0000256" key="11">
    <source>
        <dbReference type="SAM" id="Phobius"/>
    </source>
</evidence>
<reference evidence="14" key="1">
    <citation type="journal article" date="2019" name="Int. J. Syst. Evol. Microbiol.">
        <title>The Global Catalogue of Microorganisms (GCM) 10K type strain sequencing project: providing services to taxonomists for standard genome sequencing and annotation.</title>
        <authorList>
            <consortium name="The Broad Institute Genomics Platform"/>
            <consortium name="The Broad Institute Genome Sequencing Center for Infectious Disease"/>
            <person name="Wu L."/>
            <person name="Ma J."/>
        </authorList>
    </citation>
    <scope>NUCLEOTIDE SEQUENCE [LARGE SCALE GENOMIC DNA]</scope>
    <source>
        <strain evidence="14">JCM 15900</strain>
    </source>
</reference>
<evidence type="ECO:0000256" key="6">
    <source>
        <dbReference type="ARBA" id="ARBA00022741"/>
    </source>
</evidence>
<accession>A0ABP5I8J9</accession>
<keyword evidence="14" id="KW-1185">Reference proteome</keyword>
<dbReference type="CDD" id="cd00075">
    <property type="entry name" value="HATPase"/>
    <property type="match status" value="1"/>
</dbReference>
<evidence type="ECO:0000256" key="1">
    <source>
        <dbReference type="ARBA" id="ARBA00000085"/>
    </source>
</evidence>
<protein>
    <recommendedName>
        <fullName evidence="10">Sensor-like histidine kinase SenX3</fullName>
        <ecNumber evidence="3">2.7.13.3</ecNumber>
    </recommendedName>
</protein>
<dbReference type="SMART" id="SM00388">
    <property type="entry name" value="HisKA"/>
    <property type="match status" value="1"/>
</dbReference>
<evidence type="ECO:0000256" key="8">
    <source>
        <dbReference type="ARBA" id="ARBA00022840"/>
    </source>
</evidence>
<dbReference type="EMBL" id="BAAAPZ010000004">
    <property type="protein sequence ID" value="GAA2094380.1"/>
    <property type="molecule type" value="Genomic_DNA"/>
</dbReference>
<evidence type="ECO:0000256" key="5">
    <source>
        <dbReference type="ARBA" id="ARBA00022679"/>
    </source>
</evidence>
<name>A0ABP5I8J9_9MICO</name>
<feature type="transmembrane region" description="Helical" evidence="11">
    <location>
        <begin position="27"/>
        <end position="48"/>
    </location>
</feature>
<evidence type="ECO:0000256" key="2">
    <source>
        <dbReference type="ARBA" id="ARBA00004236"/>
    </source>
</evidence>
<dbReference type="InterPro" id="IPR003594">
    <property type="entry name" value="HATPase_dom"/>
</dbReference>
<keyword evidence="11" id="KW-0812">Transmembrane</keyword>
<keyword evidence="7" id="KW-0418">Kinase</keyword>
<dbReference type="InterPro" id="IPR036097">
    <property type="entry name" value="HisK_dim/P_sf"/>
</dbReference>
<dbReference type="Gene3D" id="3.30.565.10">
    <property type="entry name" value="Histidine kinase-like ATPase, C-terminal domain"/>
    <property type="match status" value="1"/>
</dbReference>
<keyword evidence="4" id="KW-0597">Phosphoprotein</keyword>
<keyword evidence="9" id="KW-0902">Two-component regulatory system</keyword>
<dbReference type="SUPFAM" id="SSF47384">
    <property type="entry name" value="Homodimeric domain of signal transducing histidine kinase"/>
    <property type="match status" value="1"/>
</dbReference>
<dbReference type="SUPFAM" id="SSF55874">
    <property type="entry name" value="ATPase domain of HSP90 chaperone/DNA topoisomerase II/histidine kinase"/>
    <property type="match status" value="1"/>
</dbReference>
<comment type="catalytic activity">
    <reaction evidence="1">
        <text>ATP + protein L-histidine = ADP + protein N-phospho-L-histidine.</text>
        <dbReference type="EC" id="2.7.13.3"/>
    </reaction>
</comment>
<evidence type="ECO:0000313" key="14">
    <source>
        <dbReference type="Proteomes" id="UP001500984"/>
    </source>
</evidence>
<organism evidence="13 14">
    <name type="scientific">Brevibacterium salitolerans</name>
    <dbReference type="NCBI Taxonomy" id="1403566"/>
    <lineage>
        <taxon>Bacteria</taxon>
        <taxon>Bacillati</taxon>
        <taxon>Actinomycetota</taxon>
        <taxon>Actinomycetes</taxon>
        <taxon>Micrococcales</taxon>
        <taxon>Brevibacteriaceae</taxon>
        <taxon>Brevibacterium</taxon>
    </lineage>
</organism>
<sequence length="338" mass="36408">MTWPDDWRSFSSEHMHSGRSVRRVPRWVWLGAVVPGAGGALAAAALWMRGDQRKLEVVTALPAATVLTGLLLTALLLCGCAWWAIRARSRQRWEAQAAERARAAYALAVKREREGHRRFLARLDHELKNPVTAIRAAAASGGAQSGERCAEGKGVWAVVDAQSAKLAGLVGDLRKLAELETRALEYETVDLAGVLKEAVADLAHVRPDVSARISLSVISVPWQVPPLQADLDLLSLALDNVLSNAAKYSDSGPIEVRLREQDGWAVIEVADSGRGIPQDDQPYVFAELARANNVRDVPGSGIGLTLAATVIRRHGGDVALRSVEGAGTVVTLWLPVRV</sequence>
<keyword evidence="11" id="KW-0472">Membrane</keyword>
<evidence type="ECO:0000256" key="9">
    <source>
        <dbReference type="ARBA" id="ARBA00023012"/>
    </source>
</evidence>
<dbReference type="Proteomes" id="UP001500984">
    <property type="component" value="Unassembled WGS sequence"/>
</dbReference>
<dbReference type="PANTHER" id="PTHR42878">
    <property type="entry name" value="TWO-COMPONENT HISTIDINE KINASE"/>
    <property type="match status" value="1"/>
</dbReference>
<feature type="transmembrane region" description="Helical" evidence="11">
    <location>
        <begin position="60"/>
        <end position="85"/>
    </location>
</feature>
<keyword evidence="5" id="KW-0808">Transferase</keyword>
<dbReference type="PROSITE" id="PS50109">
    <property type="entry name" value="HIS_KIN"/>
    <property type="match status" value="1"/>
</dbReference>
<evidence type="ECO:0000256" key="10">
    <source>
        <dbReference type="ARBA" id="ARBA00039401"/>
    </source>
</evidence>
<evidence type="ECO:0000313" key="13">
    <source>
        <dbReference type="EMBL" id="GAA2094380.1"/>
    </source>
</evidence>
<dbReference type="InterPro" id="IPR005467">
    <property type="entry name" value="His_kinase_dom"/>
</dbReference>
<dbReference type="InterPro" id="IPR050351">
    <property type="entry name" value="BphY/WalK/GraS-like"/>
</dbReference>
<evidence type="ECO:0000256" key="4">
    <source>
        <dbReference type="ARBA" id="ARBA00022553"/>
    </source>
</evidence>
<evidence type="ECO:0000256" key="7">
    <source>
        <dbReference type="ARBA" id="ARBA00022777"/>
    </source>
</evidence>
<keyword evidence="6" id="KW-0547">Nucleotide-binding</keyword>
<keyword evidence="11" id="KW-1133">Transmembrane helix</keyword>
<feature type="domain" description="Histidine kinase" evidence="12">
    <location>
        <begin position="122"/>
        <end position="338"/>
    </location>
</feature>